<gene>
    <name evidence="2" type="ORF">BSAL_45315</name>
</gene>
<evidence type="ECO:0000313" key="3">
    <source>
        <dbReference type="Proteomes" id="UP000051952"/>
    </source>
</evidence>
<evidence type="ECO:0000313" key="2">
    <source>
        <dbReference type="EMBL" id="CUG93852.1"/>
    </source>
</evidence>
<feature type="region of interest" description="Disordered" evidence="1">
    <location>
        <begin position="381"/>
        <end position="407"/>
    </location>
</feature>
<name>A0A0S4JTY3_BODSA</name>
<proteinExistence type="predicted"/>
<sequence>MSTDVNTAYHRRSAAPSNEYRSFPVRSVKPTHDGRSVEGAGGASSSVSGGAGLDSTRRPSDATTSATPVVAPLNQPTVVPLPVVEQQPRAHGTPRGDSPYRGSTGVEDESRRQATPRRQQAVQIINLENFEAFPNANVKTIFNSPRSLSVCAEHGIHATELLPRAPQDFLSTAVPETIAAMRYHHFEARRQEKLALLRAARADAIHAAAVAAAAELVRELDATEHEDDANATAQVVTRAAVVPSASFLRTPARIGTSTPPATVRAAVSRRPVLSSGGSTTNTALRHDPTVLVERASKRELVYERAMKLRLEQEQRVIQNQIQAEQRAVSHRKACEEEKARVIELRRLKWGDAREEIEHKRRQREYQERRRREQFIASNGSIPFRRSSSCSQPASSQQATTTTTSSRTNQHVDVTATVFADLSYTGVLQERRNQQRAWDVQLAKEQYFTPRQRAEKVRRASSAHAAV</sequence>
<dbReference type="VEuPathDB" id="TriTrypDB:BSAL_45315"/>
<dbReference type="EMBL" id="CYKH01002201">
    <property type="protein sequence ID" value="CUG93852.1"/>
    <property type="molecule type" value="Genomic_DNA"/>
</dbReference>
<keyword evidence="3" id="KW-1185">Reference proteome</keyword>
<feature type="region of interest" description="Disordered" evidence="1">
    <location>
        <begin position="1"/>
        <end position="118"/>
    </location>
</feature>
<organism evidence="2 3">
    <name type="scientific">Bodo saltans</name>
    <name type="common">Flagellated protozoan</name>
    <dbReference type="NCBI Taxonomy" id="75058"/>
    <lineage>
        <taxon>Eukaryota</taxon>
        <taxon>Discoba</taxon>
        <taxon>Euglenozoa</taxon>
        <taxon>Kinetoplastea</taxon>
        <taxon>Metakinetoplastina</taxon>
        <taxon>Eubodonida</taxon>
        <taxon>Bodonidae</taxon>
        <taxon>Bodo</taxon>
    </lineage>
</organism>
<accession>A0A0S4JTY3</accession>
<feature type="compositionally biased region" description="Low complexity" evidence="1">
    <location>
        <begin position="384"/>
        <end position="407"/>
    </location>
</feature>
<dbReference type="AlphaFoldDB" id="A0A0S4JTY3"/>
<reference evidence="3" key="1">
    <citation type="submission" date="2015-09" db="EMBL/GenBank/DDBJ databases">
        <authorList>
            <consortium name="Pathogen Informatics"/>
        </authorList>
    </citation>
    <scope>NUCLEOTIDE SEQUENCE [LARGE SCALE GENOMIC DNA]</scope>
    <source>
        <strain evidence="3">Lake Konstanz</strain>
    </source>
</reference>
<feature type="region of interest" description="Disordered" evidence="1">
    <location>
        <begin position="269"/>
        <end position="288"/>
    </location>
</feature>
<protein>
    <submittedName>
        <fullName evidence="2">Uncharacterized protein</fullName>
    </submittedName>
</protein>
<dbReference type="Proteomes" id="UP000051952">
    <property type="component" value="Unassembled WGS sequence"/>
</dbReference>
<evidence type="ECO:0000256" key="1">
    <source>
        <dbReference type="SAM" id="MobiDB-lite"/>
    </source>
</evidence>